<feature type="compositionally biased region" description="Basic and acidic residues" evidence="1">
    <location>
        <begin position="2291"/>
        <end position="2307"/>
    </location>
</feature>
<feature type="region of interest" description="Disordered" evidence="1">
    <location>
        <begin position="1"/>
        <end position="74"/>
    </location>
</feature>
<name>A0A2C6LA47_9APIC</name>
<evidence type="ECO:0000256" key="1">
    <source>
        <dbReference type="SAM" id="MobiDB-lite"/>
    </source>
</evidence>
<evidence type="ECO:0000313" key="2">
    <source>
        <dbReference type="EMBL" id="PHJ24065.1"/>
    </source>
</evidence>
<proteinExistence type="predicted"/>
<comment type="caution">
    <text evidence="2">The sequence shown here is derived from an EMBL/GenBank/DDBJ whole genome shotgun (WGS) entry which is preliminary data.</text>
</comment>
<feature type="region of interest" description="Disordered" evidence="1">
    <location>
        <begin position="1829"/>
        <end position="1872"/>
    </location>
</feature>
<feature type="region of interest" description="Disordered" evidence="1">
    <location>
        <begin position="2017"/>
        <end position="2056"/>
    </location>
</feature>
<feature type="region of interest" description="Disordered" evidence="1">
    <location>
        <begin position="489"/>
        <end position="530"/>
    </location>
</feature>
<feature type="compositionally biased region" description="Basic and acidic residues" evidence="1">
    <location>
        <begin position="1829"/>
        <end position="1845"/>
    </location>
</feature>
<feature type="compositionally biased region" description="Polar residues" evidence="1">
    <location>
        <begin position="512"/>
        <end position="530"/>
    </location>
</feature>
<dbReference type="GeneID" id="94425497"/>
<feature type="compositionally biased region" description="Polar residues" evidence="1">
    <location>
        <begin position="252"/>
        <end position="265"/>
    </location>
</feature>
<feature type="region of interest" description="Disordered" evidence="1">
    <location>
        <begin position="606"/>
        <end position="642"/>
    </location>
</feature>
<feature type="compositionally biased region" description="Basic and acidic residues" evidence="1">
    <location>
        <begin position="1010"/>
        <end position="1019"/>
    </location>
</feature>
<feature type="compositionally biased region" description="Polar residues" evidence="1">
    <location>
        <begin position="2073"/>
        <end position="2084"/>
    </location>
</feature>
<feature type="compositionally biased region" description="Basic and acidic residues" evidence="1">
    <location>
        <begin position="690"/>
        <end position="705"/>
    </location>
</feature>
<feature type="region of interest" description="Disordered" evidence="1">
    <location>
        <begin position="1956"/>
        <end position="1979"/>
    </location>
</feature>
<keyword evidence="3" id="KW-1185">Reference proteome</keyword>
<reference evidence="2 3" key="1">
    <citation type="journal article" date="2017" name="Int. J. Parasitol.">
        <title>The genome of the protozoan parasite Cystoisospora suis and a reverse vaccinology approach to identify vaccine candidates.</title>
        <authorList>
            <person name="Palmieri N."/>
            <person name="Shrestha A."/>
            <person name="Ruttkowski B."/>
            <person name="Beck T."/>
            <person name="Vogl C."/>
            <person name="Tomley F."/>
            <person name="Blake D.P."/>
            <person name="Joachim A."/>
        </authorList>
    </citation>
    <scope>NUCLEOTIDE SEQUENCE [LARGE SCALE GENOMIC DNA]</scope>
    <source>
        <strain evidence="2 3">Wien I</strain>
    </source>
</reference>
<dbReference type="Proteomes" id="UP000221165">
    <property type="component" value="Unassembled WGS sequence"/>
</dbReference>
<feature type="compositionally biased region" description="Polar residues" evidence="1">
    <location>
        <begin position="2119"/>
        <end position="2132"/>
    </location>
</feature>
<feature type="compositionally biased region" description="Basic and acidic residues" evidence="1">
    <location>
        <begin position="1071"/>
        <end position="1089"/>
    </location>
</feature>
<dbReference type="RefSeq" id="XP_067925739.1">
    <property type="nucleotide sequence ID" value="XM_068062286.1"/>
</dbReference>
<feature type="compositionally biased region" description="Low complexity" evidence="1">
    <location>
        <begin position="1573"/>
        <end position="1588"/>
    </location>
</feature>
<feature type="region of interest" description="Disordered" evidence="1">
    <location>
        <begin position="2073"/>
        <end position="2330"/>
    </location>
</feature>
<feature type="region of interest" description="Disordered" evidence="1">
    <location>
        <begin position="673"/>
        <end position="725"/>
    </location>
</feature>
<feature type="region of interest" description="Disordered" evidence="1">
    <location>
        <begin position="245"/>
        <end position="286"/>
    </location>
</feature>
<feature type="compositionally biased region" description="Basic and acidic residues" evidence="1">
    <location>
        <begin position="2089"/>
        <end position="2117"/>
    </location>
</feature>
<feature type="compositionally biased region" description="Basic residues" evidence="1">
    <location>
        <begin position="674"/>
        <end position="686"/>
    </location>
</feature>
<feature type="region of interest" description="Disordered" evidence="1">
    <location>
        <begin position="979"/>
        <end position="1029"/>
    </location>
</feature>
<feature type="compositionally biased region" description="Low complexity" evidence="1">
    <location>
        <begin position="2151"/>
        <end position="2162"/>
    </location>
</feature>
<gene>
    <name evidence="2" type="ORF">CSUI_002084</name>
</gene>
<evidence type="ECO:0000313" key="3">
    <source>
        <dbReference type="Proteomes" id="UP000221165"/>
    </source>
</evidence>
<dbReference type="EMBL" id="MIGC01000873">
    <property type="protein sequence ID" value="PHJ24065.1"/>
    <property type="molecule type" value="Genomic_DNA"/>
</dbReference>
<sequence length="2360" mass="252661">MAAGSQTPGVVQSRTAQVQDRASMRGPACHTAQPDENSASPQGPGPAYGSREPTKCFVPYSQFPQPQQRREDSQEALAADCNNTWSTSGVDSNVVTSASILDSGTSAIVAGASAVHGSRNKATEAAAGVCCSTTPDNLSSRTRGSSVSRRVLAAVAAAALSAAFKRKQLQAEVGREQQEQKWKHFLEISGSQALQHSRQGRLPQRLEGEVHGNTAVSYSRGEAGGKGATITDPLWHLLLQSMGPGKSREQRQCASGSSEAETSHAQSEHRPELGTQPTISQESEGGGEEYLRQVLQHLDCLQCQHSPGRRLGKSQQTAVSAMVKSVPKGHGEVLLGINTAEQLLKFCPGTTALLRPSEVRKGLERGLCRREGAEELTTASVPSSSVATETCNMQDLKQHAVSALLHAARLVQPTSAYNTRVAGGLSSNFTDDCHRMLLEKVRQGRLLAAEADATAKPSCSVDYHQEKKRSGIKHDEPRAFLEQQAVTQESATIERHSNSLLPAKPRVPRGPSQLQSAFSNPRATRENSSADTRIAVPAVRHTVDEPARDRHLQSSILHVASQPACPPAIAELVIAELALRQKHIQGCGESIQDVRNSEFRKFDEIGSEAEEEEQASPSLLAHPVCARPLSPDSSQSPRSYCSPRGQLCLNKTEGSVLALQRAATNHVADLHTVKASKARTNRKLQRGHGVPKDASECQRLNRRDPAVQAGQSVDPSGRRDGSERTALPLLLPRLDQGGSSETGSPPQLLQARNGALPVSLSGFGGLTDRLNWPAILHQLKESDRQKEDHDCSGTRRMSIRLRKAHTEAAVSQCLCLHTCLAVGEEERENSGRVSETPTPVGGIVGAVGDQHNVGEAEGLLNPLLKGHSVLAGIADTGDVDEEIAEATAASLRAISRLLQLRAARQQSRQQRHIKDHWPPERDGTAKMLEKEACLQVTATSLQSTARAKRFDRTVVSPRDSLQTPDQQLLLQFVEALRNTRNGGGPTKQVRLSLPEQTSKPALQRQRRRRYVGEHADRGPDSPSAQPSLGSQELADLQKLGRPAEVGVPVPTHLDRLRPRLSRIVEQSNRLEERIGEVPSEDGGRSRWQDLKPGLGKGPASDLPGTLASQEPFSLAASRHGRREEMAETGTTAKALSSPSISSSGDADNDNLAELRTCPAPPPSPANTAPLVPDPTLLRQGRELQCVQAPLAASGSDGAVASLPLVTLRRCNDVDFNSGPGIKKGAEASVFDGEQGVLQVLLQAHESLQRFVLSESRGTAPEPKSSRPLNPYAAPFVPRLPVASKSLRVSFPASEPAGPCALVTAVPGPAGGAAPTPGLQRKAGGQPLDLAVPYSKEAAINSLVGSPSCPVAPVSGVQHQDGKRELNDGPLMLLERRVQQVLQGIQQERARDKQPSEMESLPSNSSNVVVGAMVDRLAQQLPQLPKESPKVRHGQTFAENPNTADTRLGTADGESARSMLHHGGKANGPSEVFKEPPMPFPTAGPGSQLTEQQRLLMRLVQQEHRRALTSGEAGALGTGGSTTMSAMNTRAFRPTGGLLKQMQVGTQVQPQLLVPQSEGSSQNRHPHSSPLPPDVSVSPVPPTSVKVQPFSRDAALRSSTVLANLARELSRCHGIERHGEYANMSSRGDRRRKTDAVSLCQQAASDIARYNRLGCAVEPAGALLRQGSRTTHEYRCSKSRLQGRAAELRGSLSGVGSDEDAAILREHREDRSWGELASKNLPDAARVLPPTDVLGAPSAAQWQKGDASARQRQRVPDCILQATACQNPRVACREQQPQQLLQQAKLLQAALVALSRGKGALSPAVLAAVAAASPAVSLLARAEESQDIAETLHDSERNAAEVERGGKRPMHSEASMLRNTTPHHRRDGGGESVYSKHRLLQLGWTVVQEGRRPTIEKRQQAQQLVDLSDSDMQLLHSLPFLETSSRQGSPRRRPQPCSVASVGLGVAPVTGSFRGSKLEVSQLDKKDETESAQPAGTADHYQEGQLRVAAAGTALGGVQQQQKTIVSEMLVPLASPAAATCGSSRPVSGDSFEESEHGLERTDASSQGPPECNDAHLGSLKEHAEPALHLPEQRQSYQKLGQDSKSVPLPEHRHIPGDSRREEHENRTQNGQEKRRDGVVSTSSVNGDTSTSIDPLLAGVAGRKETHPGGKSSAETTASTTQTVDGLKKHSQALHQGLRVSRRGSVGSALEGRERVSTGPQTAGGRKQQRGQRGGSQAAPRTAESDVSSSRVHKPEAPRSLTNRSAGGSLVTGHAREETEARAKLVDVSDEAIRRKKKKKPSVLPQQSGSHEIAKEAEPDSELRKKENSSASTTDHVTGPEGEQCTQTVQGKSLSVHEKQVHVFLVDAAHVNTTDAGRCRN</sequence>
<feature type="region of interest" description="Disordered" evidence="1">
    <location>
        <begin position="1554"/>
        <end position="1590"/>
    </location>
</feature>
<feature type="region of interest" description="Disordered" evidence="1">
    <location>
        <begin position="1424"/>
        <end position="1449"/>
    </location>
</feature>
<accession>A0A2C6LA47</accession>
<dbReference type="VEuPathDB" id="ToxoDB:CSUI_002084"/>
<feature type="region of interest" description="Disordered" evidence="1">
    <location>
        <begin position="1071"/>
        <end position="1173"/>
    </location>
</feature>
<feature type="compositionally biased region" description="Polar residues" evidence="1">
    <location>
        <begin position="1"/>
        <end position="20"/>
    </location>
</feature>
<feature type="compositionally biased region" description="Basic and acidic residues" evidence="1">
    <location>
        <begin position="2253"/>
        <end position="2272"/>
    </location>
</feature>
<organism evidence="2 3">
    <name type="scientific">Cystoisospora suis</name>
    <dbReference type="NCBI Taxonomy" id="483139"/>
    <lineage>
        <taxon>Eukaryota</taxon>
        <taxon>Sar</taxon>
        <taxon>Alveolata</taxon>
        <taxon>Apicomplexa</taxon>
        <taxon>Conoidasida</taxon>
        <taxon>Coccidia</taxon>
        <taxon>Eucoccidiorida</taxon>
        <taxon>Eimeriorina</taxon>
        <taxon>Sarcocystidae</taxon>
        <taxon>Cystoisospora</taxon>
    </lineage>
</organism>
<protein>
    <submittedName>
        <fullName evidence="2">Uncharacterized protein</fullName>
    </submittedName>
</protein>
<feature type="compositionally biased region" description="Basic and acidic residues" evidence="1">
    <location>
        <begin position="2033"/>
        <end position="2042"/>
    </location>
</feature>